<feature type="compositionally biased region" description="Polar residues" evidence="6">
    <location>
        <begin position="409"/>
        <end position="453"/>
    </location>
</feature>
<keyword evidence="3 7" id="KW-0812">Transmembrane</keyword>
<reference evidence="8" key="1">
    <citation type="submission" date="2017-02" db="EMBL/GenBank/DDBJ databases">
        <title>Draft Genome Sequence of the Salt Water Bacterium Oceanospirillum linum ATCC 11336.</title>
        <authorList>
            <person name="Trachtenberg A.M."/>
            <person name="Carney J.G."/>
            <person name="Linnane J.D."/>
            <person name="Rheaume B.A."/>
            <person name="Pitts N.L."/>
            <person name="Mykles D.L."/>
            <person name="Maclea K.S."/>
        </authorList>
    </citation>
    <scope>NUCLEOTIDE SEQUENCE [LARGE SCALE GENOMIC DNA]</scope>
    <source>
        <strain evidence="8">ATCC 11336</strain>
    </source>
</reference>
<evidence type="ECO:0000256" key="5">
    <source>
        <dbReference type="ARBA" id="ARBA00023136"/>
    </source>
</evidence>
<protein>
    <submittedName>
        <fullName evidence="8">AmpG family muropeptide MFS transporter</fullName>
    </submittedName>
</protein>
<evidence type="ECO:0000256" key="1">
    <source>
        <dbReference type="ARBA" id="ARBA00004141"/>
    </source>
</evidence>
<sequence length="453" mass="49599">MAACFNRRMLVTFVMGFSSGMPLLLTISVLQVWMRQEGVDLSTIGLMALVGLPYTLKFVWAPFLDRFTLPFLGRRRGWLLLIQLLLAFSIASLGLSDPASSPWLIAFLALLVTFFSASQDIVIDAYRREHLHENELGMGSSLYVYGYRTGMLLASGGGLVLADSIGFAAVYMLMGLCMGIGMVTTLMAPEPQIEAAPPSSLKAAVVEPFKEYFTRDSAWTILLFILLYKLGDTLASAMTSPFYVDLGFSSEEIGYTVKLFGFWATLIGAFLGGALIIRLGIYRALWLFGILQMASTAGFALLAEVGYNLNALAAVIGFENLTAGMGTAAYMAFMASLTDKRFTATQYALLTSLMGVPRTLISAPSGFLAEAVGWTEFFILCTLIALPGLWLLRHFSDWHGHSDQKQRYPGTNNKYSASDTSQLKPQTDNKLSIKNKTSVKNAVNSGRRNQGYD</sequence>
<evidence type="ECO:0000256" key="4">
    <source>
        <dbReference type="ARBA" id="ARBA00022989"/>
    </source>
</evidence>
<dbReference type="GO" id="GO:0016020">
    <property type="term" value="C:membrane"/>
    <property type="evidence" value="ECO:0007669"/>
    <property type="project" value="UniProtKB-SubCell"/>
</dbReference>
<dbReference type="InterPro" id="IPR011701">
    <property type="entry name" value="MFS"/>
</dbReference>
<organism evidence="8 9">
    <name type="scientific">Oceanospirillum linum</name>
    <dbReference type="NCBI Taxonomy" id="966"/>
    <lineage>
        <taxon>Bacteria</taxon>
        <taxon>Pseudomonadati</taxon>
        <taxon>Pseudomonadota</taxon>
        <taxon>Gammaproteobacteria</taxon>
        <taxon>Oceanospirillales</taxon>
        <taxon>Oceanospirillaceae</taxon>
        <taxon>Oceanospirillum</taxon>
    </lineage>
</organism>
<feature type="transmembrane region" description="Helical" evidence="7">
    <location>
        <begin position="284"/>
        <end position="303"/>
    </location>
</feature>
<dbReference type="InterPro" id="IPR004752">
    <property type="entry name" value="AmpG_permease/AT-1"/>
</dbReference>
<feature type="transmembrane region" description="Helical" evidence="7">
    <location>
        <begin position="46"/>
        <end position="65"/>
    </location>
</feature>
<feature type="transmembrane region" description="Helical" evidence="7">
    <location>
        <begin position="374"/>
        <end position="392"/>
    </location>
</feature>
<dbReference type="Gene3D" id="1.20.1250.20">
    <property type="entry name" value="MFS general substrate transporter like domains"/>
    <property type="match status" value="1"/>
</dbReference>
<dbReference type="GO" id="GO:0022857">
    <property type="term" value="F:transmembrane transporter activity"/>
    <property type="evidence" value="ECO:0007669"/>
    <property type="project" value="InterPro"/>
</dbReference>
<dbReference type="CDD" id="cd17486">
    <property type="entry name" value="MFS_AmpG_like"/>
    <property type="match status" value="1"/>
</dbReference>
<proteinExistence type="predicted"/>
<name>A0A1T1HEY3_OCELI</name>
<dbReference type="PANTHER" id="PTHR12778">
    <property type="entry name" value="SOLUTE CARRIER FAMILY 33 ACETYL-COA TRANSPORTER -RELATED"/>
    <property type="match status" value="1"/>
</dbReference>
<evidence type="ECO:0000313" key="8">
    <source>
        <dbReference type="EMBL" id="OOV88362.1"/>
    </source>
</evidence>
<feature type="transmembrane region" description="Helical" evidence="7">
    <location>
        <begin position="101"/>
        <end position="122"/>
    </location>
</feature>
<feature type="transmembrane region" description="Helical" evidence="7">
    <location>
        <begin position="309"/>
        <end position="335"/>
    </location>
</feature>
<dbReference type="InterPro" id="IPR036259">
    <property type="entry name" value="MFS_trans_sf"/>
</dbReference>
<dbReference type="PANTHER" id="PTHR12778:SF10">
    <property type="entry name" value="MAJOR FACILITATOR SUPERFAMILY DOMAIN-CONTAINING PROTEIN 3"/>
    <property type="match status" value="1"/>
</dbReference>
<keyword evidence="9" id="KW-1185">Reference proteome</keyword>
<feature type="transmembrane region" description="Helical" evidence="7">
    <location>
        <begin position="12"/>
        <end position="34"/>
    </location>
</feature>
<dbReference type="Pfam" id="PF07690">
    <property type="entry name" value="MFS_1"/>
    <property type="match status" value="1"/>
</dbReference>
<keyword evidence="2" id="KW-0813">Transport</keyword>
<feature type="transmembrane region" description="Helical" evidence="7">
    <location>
        <begin position="259"/>
        <end position="277"/>
    </location>
</feature>
<dbReference type="Proteomes" id="UP000190064">
    <property type="component" value="Unassembled WGS sequence"/>
</dbReference>
<dbReference type="NCBIfam" id="TIGR00901">
    <property type="entry name" value="2A0125"/>
    <property type="match status" value="1"/>
</dbReference>
<dbReference type="SUPFAM" id="SSF103473">
    <property type="entry name" value="MFS general substrate transporter"/>
    <property type="match status" value="1"/>
</dbReference>
<dbReference type="STRING" id="966.BTA35_0202270"/>
<keyword evidence="4 7" id="KW-1133">Transmembrane helix</keyword>
<feature type="region of interest" description="Disordered" evidence="6">
    <location>
        <begin position="403"/>
        <end position="453"/>
    </location>
</feature>
<accession>A0A1T1HEY3</accession>
<evidence type="ECO:0000256" key="6">
    <source>
        <dbReference type="SAM" id="MobiDB-lite"/>
    </source>
</evidence>
<feature type="transmembrane region" description="Helical" evidence="7">
    <location>
        <begin position="347"/>
        <end position="368"/>
    </location>
</feature>
<dbReference type="AlphaFoldDB" id="A0A1T1HEY3"/>
<evidence type="ECO:0000256" key="3">
    <source>
        <dbReference type="ARBA" id="ARBA00022692"/>
    </source>
</evidence>
<evidence type="ECO:0000313" key="9">
    <source>
        <dbReference type="Proteomes" id="UP000190064"/>
    </source>
</evidence>
<gene>
    <name evidence="8" type="ORF">BTA35_0202270</name>
</gene>
<evidence type="ECO:0000256" key="2">
    <source>
        <dbReference type="ARBA" id="ARBA00022448"/>
    </source>
</evidence>
<feature type="transmembrane region" description="Helical" evidence="7">
    <location>
        <begin position="77"/>
        <end position="95"/>
    </location>
</feature>
<comment type="subcellular location">
    <subcellularLocation>
        <location evidence="1">Membrane</location>
        <topology evidence="1">Multi-pass membrane protein</topology>
    </subcellularLocation>
</comment>
<feature type="transmembrane region" description="Helical" evidence="7">
    <location>
        <begin position="218"/>
        <end position="239"/>
    </location>
</feature>
<comment type="caution">
    <text evidence="8">The sequence shown here is derived from an EMBL/GenBank/DDBJ whole genome shotgun (WGS) entry which is preliminary data.</text>
</comment>
<evidence type="ECO:0000256" key="7">
    <source>
        <dbReference type="SAM" id="Phobius"/>
    </source>
</evidence>
<keyword evidence="5 7" id="KW-0472">Membrane</keyword>
<feature type="transmembrane region" description="Helical" evidence="7">
    <location>
        <begin position="168"/>
        <end position="188"/>
    </location>
</feature>
<dbReference type="EMBL" id="MTSD02000001">
    <property type="protein sequence ID" value="OOV88362.1"/>
    <property type="molecule type" value="Genomic_DNA"/>
</dbReference>
<feature type="transmembrane region" description="Helical" evidence="7">
    <location>
        <begin position="142"/>
        <end position="162"/>
    </location>
</feature>